<name>A0A402CV47_9BACT</name>
<dbReference type="Proteomes" id="UP000287394">
    <property type="component" value="Chromosome"/>
</dbReference>
<keyword evidence="2" id="KW-1185">Reference proteome</keyword>
<dbReference type="SUPFAM" id="SSF88723">
    <property type="entry name" value="PIN domain-like"/>
    <property type="match status" value="1"/>
</dbReference>
<gene>
    <name evidence="1" type="ORF">CCAX7_23230</name>
</gene>
<dbReference type="Gene3D" id="3.40.50.1010">
    <property type="entry name" value="5'-nuclease"/>
    <property type="match status" value="1"/>
</dbReference>
<dbReference type="AlphaFoldDB" id="A0A402CV47"/>
<dbReference type="RefSeq" id="WP_119321240.1">
    <property type="nucleotide sequence ID" value="NZ_AP025739.1"/>
</dbReference>
<dbReference type="EMBL" id="AP025739">
    <property type="protein sequence ID" value="BDI30272.1"/>
    <property type="molecule type" value="Genomic_DNA"/>
</dbReference>
<proteinExistence type="predicted"/>
<sequence>MDYELRREFLRTGNTSAVQRLDAFHAAETDRYRPLSTPDIRLAAQLWASARNKGNVTAPPEALDADVLIAAQSLRLQPEQFGLSSVIIATENVNHLSVLAVSAHWSSISV</sequence>
<organism evidence="1 2">
    <name type="scientific">Capsulimonas corticalis</name>
    <dbReference type="NCBI Taxonomy" id="2219043"/>
    <lineage>
        <taxon>Bacteria</taxon>
        <taxon>Bacillati</taxon>
        <taxon>Armatimonadota</taxon>
        <taxon>Armatimonadia</taxon>
        <taxon>Capsulimonadales</taxon>
        <taxon>Capsulimonadaceae</taxon>
        <taxon>Capsulimonas</taxon>
    </lineage>
</organism>
<dbReference type="OrthoDB" id="461957at2"/>
<dbReference type="InterPro" id="IPR029060">
    <property type="entry name" value="PIN-like_dom_sf"/>
</dbReference>
<evidence type="ECO:0000313" key="2">
    <source>
        <dbReference type="Proteomes" id="UP000287394"/>
    </source>
</evidence>
<protein>
    <submittedName>
        <fullName evidence="1">Uncharacterized protein</fullName>
    </submittedName>
</protein>
<evidence type="ECO:0000313" key="1">
    <source>
        <dbReference type="EMBL" id="BDI30272.1"/>
    </source>
</evidence>
<accession>A0A402CV47</accession>
<dbReference type="KEGG" id="ccot:CCAX7_23230"/>
<reference evidence="1 2" key="1">
    <citation type="journal article" date="2019" name="Int. J. Syst. Evol. Microbiol.">
        <title>Capsulimonas corticalis gen. nov., sp. nov., an aerobic capsulated bacterium, of a novel bacterial order, Capsulimonadales ord. nov., of the class Armatimonadia of the phylum Armatimonadetes.</title>
        <authorList>
            <person name="Li J."/>
            <person name="Kudo C."/>
            <person name="Tonouchi A."/>
        </authorList>
    </citation>
    <scope>NUCLEOTIDE SEQUENCE [LARGE SCALE GENOMIC DNA]</scope>
    <source>
        <strain evidence="1 2">AX-7</strain>
    </source>
</reference>